<dbReference type="Proteomes" id="UP000030151">
    <property type="component" value="Unassembled WGS sequence"/>
</dbReference>
<dbReference type="GO" id="GO:0016491">
    <property type="term" value="F:oxidoreductase activity"/>
    <property type="evidence" value="ECO:0007669"/>
    <property type="project" value="InterPro"/>
</dbReference>
<gene>
    <name evidence="7" type="ORF">X797_010522</name>
</gene>
<feature type="transmembrane region" description="Helical" evidence="5">
    <location>
        <begin position="175"/>
        <end position="197"/>
    </location>
</feature>
<evidence type="ECO:0000256" key="5">
    <source>
        <dbReference type="SAM" id="Phobius"/>
    </source>
</evidence>
<dbReference type="GO" id="GO:0008610">
    <property type="term" value="P:lipid biosynthetic process"/>
    <property type="evidence" value="ECO:0007669"/>
    <property type="project" value="InterPro"/>
</dbReference>
<feature type="transmembrane region" description="Helical" evidence="5">
    <location>
        <begin position="91"/>
        <end position="109"/>
    </location>
</feature>
<comment type="subcellular location">
    <subcellularLocation>
        <location evidence="1">Membrane</location>
    </subcellularLocation>
</comment>
<accession>A0A014MY02</accession>
<dbReference type="eggNOG" id="ENOG502SEYJ">
    <property type="taxonomic scope" value="Eukaryota"/>
</dbReference>
<evidence type="ECO:0000256" key="3">
    <source>
        <dbReference type="ARBA" id="ARBA00022989"/>
    </source>
</evidence>
<dbReference type="HOGENOM" id="CLU_041178_0_0_1"/>
<evidence type="ECO:0000256" key="4">
    <source>
        <dbReference type="ARBA" id="ARBA00023136"/>
    </source>
</evidence>
<dbReference type="Pfam" id="PF04116">
    <property type="entry name" value="FA_hydroxylase"/>
    <property type="match status" value="1"/>
</dbReference>
<organism evidence="7 8">
    <name type="scientific">Metarhizium robertsii</name>
    <dbReference type="NCBI Taxonomy" id="568076"/>
    <lineage>
        <taxon>Eukaryota</taxon>
        <taxon>Fungi</taxon>
        <taxon>Dikarya</taxon>
        <taxon>Ascomycota</taxon>
        <taxon>Pezizomycotina</taxon>
        <taxon>Sordariomycetes</taxon>
        <taxon>Hypocreomycetidae</taxon>
        <taxon>Hypocreales</taxon>
        <taxon>Clavicipitaceae</taxon>
        <taxon>Metarhizium</taxon>
    </lineage>
</organism>
<dbReference type="OrthoDB" id="6354873at2759"/>
<dbReference type="InterPro" id="IPR050307">
    <property type="entry name" value="Sterol_Desaturase_Related"/>
</dbReference>
<keyword evidence="2 5" id="KW-0812">Transmembrane</keyword>
<name>A0A014MY02_9HYPO</name>
<comment type="caution">
    <text evidence="7">The sequence shown here is derived from an EMBL/GenBank/DDBJ whole genome shotgun (WGS) entry which is preliminary data.</text>
</comment>
<evidence type="ECO:0000256" key="2">
    <source>
        <dbReference type="ARBA" id="ARBA00022692"/>
    </source>
</evidence>
<dbReference type="GO" id="GO:0005506">
    <property type="term" value="F:iron ion binding"/>
    <property type="evidence" value="ECO:0007669"/>
    <property type="project" value="InterPro"/>
</dbReference>
<feature type="transmembrane region" description="Helical" evidence="5">
    <location>
        <begin position="63"/>
        <end position="84"/>
    </location>
</feature>
<feature type="domain" description="Fatty acid hydroxylase" evidence="6">
    <location>
        <begin position="185"/>
        <end position="331"/>
    </location>
</feature>
<dbReference type="GO" id="GO:0016020">
    <property type="term" value="C:membrane"/>
    <property type="evidence" value="ECO:0007669"/>
    <property type="project" value="UniProtKB-SubCell"/>
</dbReference>
<sequence>MSKAPNPKDSMKSTWRTASRDTWTWSHWIFETLDGYPTALDKPVPKHPKTDKIPYLSQWSQHVWVLVHAVTPLLVHQAILTFIGRQSLHPLLMFLLYFNAFNIILIREVHTLRKMGHRWGFLDGDVHDRDGIPDASVTKVLLSALKGTGGRVALAIYFSYDRSVQPVDALSSWQWWAWLVLEIGVYGVVLDFWFYWYHRLMHDVSFLWRFHRTHHLTKHPNPLMTAFADEEQEFFDLVGIPFLTYMSLRAMGLPLGFYEWWLCHQYIAFIEVAGHSGLRLHAAGLSTFHPILQYFNAEIVVEDHDMHHRKGWRKSHNYGKQTRLWDRVFGTCLDRVESAPDNVDYVNPAHVPLF</sequence>
<evidence type="ECO:0000259" key="6">
    <source>
        <dbReference type="Pfam" id="PF04116"/>
    </source>
</evidence>
<keyword evidence="3 5" id="KW-1133">Transmembrane helix</keyword>
<keyword evidence="4 5" id="KW-0472">Membrane</keyword>
<proteinExistence type="predicted"/>
<dbReference type="InterPro" id="IPR006694">
    <property type="entry name" value="Fatty_acid_hydroxylase"/>
</dbReference>
<dbReference type="AlphaFoldDB" id="A0A014MY02"/>
<dbReference type="PANTHER" id="PTHR11863">
    <property type="entry name" value="STEROL DESATURASE"/>
    <property type="match status" value="1"/>
</dbReference>
<protein>
    <submittedName>
        <fullName evidence="7">Fatty acid hydroxylase</fullName>
    </submittedName>
</protein>
<dbReference type="EMBL" id="JELW01000050">
    <property type="protein sequence ID" value="EXU96404.1"/>
    <property type="molecule type" value="Genomic_DNA"/>
</dbReference>
<evidence type="ECO:0000313" key="7">
    <source>
        <dbReference type="EMBL" id="EXU96404.1"/>
    </source>
</evidence>
<evidence type="ECO:0000313" key="8">
    <source>
        <dbReference type="Proteomes" id="UP000030151"/>
    </source>
</evidence>
<evidence type="ECO:0000256" key="1">
    <source>
        <dbReference type="ARBA" id="ARBA00004370"/>
    </source>
</evidence>
<reference evidence="7 8" key="1">
    <citation type="submission" date="2014-02" db="EMBL/GenBank/DDBJ databases">
        <title>The genome sequence of the entomopathogenic fungus Metarhizium robertsii ARSEF 2575.</title>
        <authorList>
            <person name="Giuliano Garisto Donzelli B."/>
            <person name="Roe B.A."/>
            <person name="Macmil S.L."/>
            <person name="Krasnoff S.B."/>
            <person name="Gibson D.M."/>
        </authorList>
    </citation>
    <scope>NUCLEOTIDE SEQUENCE [LARGE SCALE GENOMIC DNA]</scope>
    <source>
        <strain evidence="7 8">ARSEF 2575</strain>
    </source>
</reference>